<proteinExistence type="predicted"/>
<gene>
    <name evidence="2" type="ORF">DI616_14550</name>
</gene>
<dbReference type="AlphaFoldDB" id="A0A533I6F8"/>
<accession>A0A533I6F8</accession>
<protein>
    <submittedName>
        <fullName evidence="2">Uncharacterized protein</fullName>
    </submittedName>
</protein>
<dbReference type="EMBL" id="VAFL01000013">
    <property type="protein sequence ID" value="TKW65392.1"/>
    <property type="molecule type" value="Genomic_DNA"/>
</dbReference>
<sequence>MGQKFIPELHDPNYRKAEGQKDEQLTEDEAEQLFDAMIAKLDAEERSARDVNRTFAVRRPRRFSDVSTEAERVGIQGRQDTEPGQRLAVMMRNARHGRCTKVLIRNG</sequence>
<feature type="region of interest" description="Disordered" evidence="1">
    <location>
        <begin position="1"/>
        <end position="23"/>
    </location>
</feature>
<evidence type="ECO:0000256" key="1">
    <source>
        <dbReference type="SAM" id="MobiDB-lite"/>
    </source>
</evidence>
<dbReference type="Proteomes" id="UP000315344">
    <property type="component" value="Unassembled WGS sequence"/>
</dbReference>
<organism evidence="2 3">
    <name type="scientific">Paracoccus denitrificans</name>
    <dbReference type="NCBI Taxonomy" id="266"/>
    <lineage>
        <taxon>Bacteria</taxon>
        <taxon>Pseudomonadati</taxon>
        <taxon>Pseudomonadota</taxon>
        <taxon>Alphaproteobacteria</taxon>
        <taxon>Rhodobacterales</taxon>
        <taxon>Paracoccaceae</taxon>
        <taxon>Paracoccus</taxon>
    </lineage>
</organism>
<evidence type="ECO:0000313" key="2">
    <source>
        <dbReference type="EMBL" id="TKW65392.1"/>
    </source>
</evidence>
<name>A0A533I6F8_PARDE</name>
<comment type="caution">
    <text evidence="2">The sequence shown here is derived from an EMBL/GenBank/DDBJ whole genome shotgun (WGS) entry which is preliminary data.</text>
</comment>
<reference evidence="2 3" key="1">
    <citation type="journal article" date="2017" name="Nat. Commun.">
        <title>In situ click chemistry generation of cyclooxygenase-2 inhibitors.</title>
        <authorList>
            <person name="Bhardwaj A."/>
            <person name="Kaur J."/>
            <person name="Wuest M."/>
            <person name="Wuest F."/>
        </authorList>
    </citation>
    <scope>NUCLEOTIDE SEQUENCE [LARGE SCALE GENOMIC DNA]</scope>
    <source>
        <strain evidence="2">S2_012_000_R3_94</strain>
    </source>
</reference>
<feature type="compositionally biased region" description="Basic and acidic residues" evidence="1">
    <location>
        <begin position="7"/>
        <end position="23"/>
    </location>
</feature>
<evidence type="ECO:0000313" key="3">
    <source>
        <dbReference type="Proteomes" id="UP000315344"/>
    </source>
</evidence>